<reference evidence="2" key="1">
    <citation type="submission" date="2018-05" db="EMBL/GenBank/DDBJ databases">
        <authorList>
            <person name="Lanie J.A."/>
            <person name="Ng W.-L."/>
            <person name="Kazmierczak K.M."/>
            <person name="Andrzejewski T.M."/>
            <person name="Davidsen T.M."/>
            <person name="Wayne K.J."/>
            <person name="Tettelin H."/>
            <person name="Glass J.I."/>
            <person name="Rusch D."/>
            <person name="Podicherti R."/>
            <person name="Tsui H.-C.T."/>
            <person name="Winkler M.E."/>
        </authorList>
    </citation>
    <scope>NUCLEOTIDE SEQUENCE</scope>
</reference>
<accession>A0A382Z2I8</accession>
<dbReference type="InterPro" id="IPR001258">
    <property type="entry name" value="NHL_repeat"/>
</dbReference>
<evidence type="ECO:0000256" key="1">
    <source>
        <dbReference type="ARBA" id="ARBA00022737"/>
    </source>
</evidence>
<gene>
    <name evidence="2" type="ORF">METZ01_LOCUS442517</name>
</gene>
<dbReference type="AlphaFoldDB" id="A0A382Z2I8"/>
<dbReference type="SUPFAM" id="SSF63825">
    <property type="entry name" value="YWTD domain"/>
    <property type="match status" value="1"/>
</dbReference>
<organism evidence="2">
    <name type="scientific">marine metagenome</name>
    <dbReference type="NCBI Taxonomy" id="408172"/>
    <lineage>
        <taxon>unclassified sequences</taxon>
        <taxon>metagenomes</taxon>
        <taxon>ecological metagenomes</taxon>
    </lineage>
</organism>
<sequence>ATVSPSTLTFTGINWNTDRTVTVTGVNDSDRDMHQPYRISLSAANQFSNNPEVSTFAGSGTAGSTNATGTAAKFNYPSGSATDGTNLYVADRDNHMIRKIVIATGEVSTFAGSAGTSEFIDSATATSARFNKPRGITGDGTYLYVTDHNNHAVRKINISTGAVTTIAGTGSQGYENATGRAAEFYSPTGITTDGANLYVADTNNHRIRKIVIATGVVTTFAGSGGQGAANGTGTAASFRYPSEITTDGANLYVSDVNNHT</sequence>
<evidence type="ECO:0000313" key="2">
    <source>
        <dbReference type="EMBL" id="SVD89663.1"/>
    </source>
</evidence>
<feature type="non-terminal residue" evidence="2">
    <location>
        <position position="1"/>
    </location>
</feature>
<evidence type="ECO:0008006" key="3">
    <source>
        <dbReference type="Google" id="ProtNLM"/>
    </source>
</evidence>
<dbReference type="PANTHER" id="PTHR46388:SF2">
    <property type="entry name" value="NHL REPEAT-CONTAINING PROTEIN 2"/>
    <property type="match status" value="1"/>
</dbReference>
<dbReference type="PANTHER" id="PTHR46388">
    <property type="entry name" value="NHL REPEAT-CONTAINING PROTEIN 2"/>
    <property type="match status" value="1"/>
</dbReference>
<protein>
    <recommendedName>
        <fullName evidence="3">SMP-30/Gluconolactonase/LRE-like region domain-containing protein</fullName>
    </recommendedName>
</protein>
<proteinExistence type="predicted"/>
<dbReference type="InterPro" id="IPR011042">
    <property type="entry name" value="6-blade_b-propeller_TolB-like"/>
</dbReference>
<feature type="non-terminal residue" evidence="2">
    <location>
        <position position="260"/>
    </location>
</feature>
<dbReference type="Gene3D" id="2.120.10.30">
    <property type="entry name" value="TolB, C-terminal domain"/>
    <property type="match status" value="2"/>
</dbReference>
<dbReference type="Pfam" id="PF01436">
    <property type="entry name" value="NHL"/>
    <property type="match status" value="1"/>
</dbReference>
<dbReference type="EMBL" id="UINC01180458">
    <property type="protein sequence ID" value="SVD89663.1"/>
    <property type="molecule type" value="Genomic_DNA"/>
</dbReference>
<name>A0A382Z2I8_9ZZZZ</name>
<keyword evidence="1" id="KW-0677">Repeat</keyword>